<dbReference type="Gene3D" id="3.30.70.270">
    <property type="match status" value="1"/>
</dbReference>
<name>A0A9X0WK67_9GAMM</name>
<dbReference type="FunFam" id="3.30.70.270:FF:000001">
    <property type="entry name" value="Diguanylate cyclase domain protein"/>
    <property type="match status" value="1"/>
</dbReference>
<dbReference type="SUPFAM" id="SSF55073">
    <property type="entry name" value="Nucleotide cyclase"/>
    <property type="match status" value="1"/>
</dbReference>
<comment type="cofactor">
    <cofactor evidence="1">
        <name>Mg(2+)</name>
        <dbReference type="ChEBI" id="CHEBI:18420"/>
    </cofactor>
</comment>
<dbReference type="GO" id="GO:0043709">
    <property type="term" value="P:cell adhesion involved in single-species biofilm formation"/>
    <property type="evidence" value="ECO:0007669"/>
    <property type="project" value="TreeGrafter"/>
</dbReference>
<evidence type="ECO:0000256" key="3">
    <source>
        <dbReference type="ARBA" id="ARBA00012528"/>
    </source>
</evidence>
<evidence type="ECO:0000256" key="4">
    <source>
        <dbReference type="ARBA" id="ARBA00022475"/>
    </source>
</evidence>
<dbReference type="Pfam" id="PF00990">
    <property type="entry name" value="GGDEF"/>
    <property type="match status" value="1"/>
</dbReference>
<sequence>MPDGYSRSSRRLSILQCVLFCALTGGLAASGIVYDYSRTQELARQRLEHTTDLIAQWIIGAFHASDYLLRDLSGLVDTEILQHPHPDPQAQRRLTERLIEKKDSLPHAFLVGAFDRNCIVTHTNAIVGFDASERSYCRALRDDPSAEVFVTPAYVNNLDRINVTQARRLESEMGDFRGMVAIGVDLDFFSAWLDRIDVGRAGSVTIVDSAGLLLARKPMLPEELGQRVVEPRFLEAFASEDEFSAIAGPSPIDGVVRLFGIRQVPDLPFVVVVGEASRELFSDWFWRAVVSTGMIVLLWLLSVLFLRNHLLLVRQRSQLVRVAHFDPLTGIFNRRHFEHLADLAFKHARRAAVPLSLLLLDLDHFKPINDQHGHATGDRALLAFVEASLSVLRETDLFSRWGGDEFVILIEGDEADARILAQRLRAAWARIELRNDQGAPLSLTASIGIAGTHPAVPGELDSLEKLLAQADAALYREKQANR</sequence>
<dbReference type="GO" id="GO:0052621">
    <property type="term" value="F:diguanylate cyclase activity"/>
    <property type="evidence" value="ECO:0007669"/>
    <property type="project" value="UniProtKB-EC"/>
</dbReference>
<keyword evidence="6 8" id="KW-1133">Transmembrane helix</keyword>
<evidence type="ECO:0000256" key="5">
    <source>
        <dbReference type="ARBA" id="ARBA00022692"/>
    </source>
</evidence>
<evidence type="ECO:0000313" key="10">
    <source>
        <dbReference type="EMBL" id="MBK1645864.1"/>
    </source>
</evidence>
<dbReference type="AlphaFoldDB" id="A0A9X0WK67"/>
<dbReference type="CDD" id="cd01949">
    <property type="entry name" value="GGDEF"/>
    <property type="match status" value="1"/>
</dbReference>
<protein>
    <recommendedName>
        <fullName evidence="3">diguanylate cyclase</fullName>
        <ecNumber evidence="3">2.7.7.65</ecNumber>
    </recommendedName>
</protein>
<evidence type="ECO:0000256" key="1">
    <source>
        <dbReference type="ARBA" id="ARBA00001946"/>
    </source>
</evidence>
<dbReference type="PROSITE" id="PS50887">
    <property type="entry name" value="GGDEF"/>
    <property type="match status" value="1"/>
</dbReference>
<keyword evidence="11" id="KW-1185">Reference proteome</keyword>
<dbReference type="PANTHER" id="PTHR45138:SF24">
    <property type="entry name" value="DIGUANYLATE CYCLASE DGCC-RELATED"/>
    <property type="match status" value="1"/>
</dbReference>
<accession>A0A9X0WK67</accession>
<evidence type="ECO:0000256" key="8">
    <source>
        <dbReference type="SAM" id="Phobius"/>
    </source>
</evidence>
<dbReference type="GO" id="GO:1902201">
    <property type="term" value="P:negative regulation of bacterial-type flagellum-dependent cell motility"/>
    <property type="evidence" value="ECO:0007669"/>
    <property type="project" value="TreeGrafter"/>
</dbReference>
<dbReference type="InterPro" id="IPR029787">
    <property type="entry name" value="Nucleotide_cyclase"/>
</dbReference>
<organism evidence="10 11">
    <name type="scientific">Thiocapsa imhoffii</name>
    <dbReference type="NCBI Taxonomy" id="382777"/>
    <lineage>
        <taxon>Bacteria</taxon>
        <taxon>Pseudomonadati</taxon>
        <taxon>Pseudomonadota</taxon>
        <taxon>Gammaproteobacteria</taxon>
        <taxon>Chromatiales</taxon>
        <taxon>Chromatiaceae</taxon>
        <taxon>Thiocapsa</taxon>
    </lineage>
</organism>
<dbReference type="EMBL" id="NRSD01000016">
    <property type="protein sequence ID" value="MBK1645864.1"/>
    <property type="molecule type" value="Genomic_DNA"/>
</dbReference>
<dbReference type="GO" id="GO:0005886">
    <property type="term" value="C:plasma membrane"/>
    <property type="evidence" value="ECO:0007669"/>
    <property type="project" value="UniProtKB-SubCell"/>
</dbReference>
<feature type="transmembrane region" description="Helical" evidence="8">
    <location>
        <begin position="284"/>
        <end position="306"/>
    </location>
</feature>
<dbReference type="InterPro" id="IPR033479">
    <property type="entry name" value="dCache_1"/>
</dbReference>
<proteinExistence type="predicted"/>
<keyword evidence="5 8" id="KW-0812">Transmembrane</keyword>
<dbReference type="PANTHER" id="PTHR45138">
    <property type="entry name" value="REGULATORY COMPONENTS OF SENSORY TRANSDUCTION SYSTEM"/>
    <property type="match status" value="1"/>
</dbReference>
<evidence type="ECO:0000313" key="11">
    <source>
        <dbReference type="Proteomes" id="UP001138802"/>
    </source>
</evidence>
<comment type="subcellular location">
    <subcellularLocation>
        <location evidence="2">Cell membrane</location>
        <topology evidence="2">Multi-pass membrane protein</topology>
    </subcellularLocation>
</comment>
<dbReference type="SMART" id="SM00267">
    <property type="entry name" value="GGDEF"/>
    <property type="match status" value="1"/>
</dbReference>
<dbReference type="CDD" id="cd12915">
    <property type="entry name" value="PDC2_DGC_like"/>
    <property type="match status" value="1"/>
</dbReference>
<dbReference type="InterPro" id="IPR050469">
    <property type="entry name" value="Diguanylate_Cyclase"/>
</dbReference>
<dbReference type="EC" id="2.7.7.65" evidence="3"/>
<evidence type="ECO:0000259" key="9">
    <source>
        <dbReference type="PROSITE" id="PS50887"/>
    </source>
</evidence>
<comment type="caution">
    <text evidence="10">The sequence shown here is derived from an EMBL/GenBank/DDBJ whole genome shotgun (WGS) entry which is preliminary data.</text>
</comment>
<evidence type="ECO:0000256" key="6">
    <source>
        <dbReference type="ARBA" id="ARBA00022989"/>
    </source>
</evidence>
<dbReference type="NCBIfam" id="TIGR00254">
    <property type="entry name" value="GGDEF"/>
    <property type="match status" value="1"/>
</dbReference>
<keyword evidence="4" id="KW-1003">Cell membrane</keyword>
<dbReference type="Gene3D" id="3.30.450.20">
    <property type="entry name" value="PAS domain"/>
    <property type="match status" value="2"/>
</dbReference>
<reference evidence="10 11" key="1">
    <citation type="journal article" date="2020" name="Microorganisms">
        <title>Osmotic Adaptation and Compatible Solute Biosynthesis of Phototrophic Bacteria as Revealed from Genome Analyses.</title>
        <authorList>
            <person name="Imhoff J.F."/>
            <person name="Rahn T."/>
            <person name="Kunzel S."/>
            <person name="Keller A."/>
            <person name="Neulinger S.C."/>
        </authorList>
    </citation>
    <scope>NUCLEOTIDE SEQUENCE [LARGE SCALE GENOMIC DNA]</scope>
    <source>
        <strain evidence="10 11">DSM 21303</strain>
    </source>
</reference>
<dbReference type="InterPro" id="IPR043128">
    <property type="entry name" value="Rev_trsase/Diguanyl_cyclase"/>
</dbReference>
<dbReference type="Pfam" id="PF02743">
    <property type="entry name" value="dCache_1"/>
    <property type="match status" value="1"/>
</dbReference>
<dbReference type="InterPro" id="IPR000160">
    <property type="entry name" value="GGDEF_dom"/>
</dbReference>
<keyword evidence="7 8" id="KW-0472">Membrane</keyword>
<evidence type="ECO:0000256" key="2">
    <source>
        <dbReference type="ARBA" id="ARBA00004651"/>
    </source>
</evidence>
<feature type="domain" description="GGDEF" evidence="9">
    <location>
        <begin position="353"/>
        <end position="482"/>
    </location>
</feature>
<evidence type="ECO:0000256" key="7">
    <source>
        <dbReference type="ARBA" id="ARBA00023136"/>
    </source>
</evidence>
<dbReference type="Proteomes" id="UP001138802">
    <property type="component" value="Unassembled WGS sequence"/>
</dbReference>
<gene>
    <name evidence="10" type="ORF">CKO25_14625</name>
</gene>